<dbReference type="AlphaFoldDB" id="A0A5B8UUX8"/>
<dbReference type="SUPFAM" id="SSF143100">
    <property type="entry name" value="TTHA1013/TTHA0281-like"/>
    <property type="match status" value="1"/>
</dbReference>
<gene>
    <name evidence="1" type="ORF">FRZ54_09030</name>
</gene>
<dbReference type="EMBL" id="CP042436">
    <property type="protein sequence ID" value="QEC62722.1"/>
    <property type="molecule type" value="Genomic_DNA"/>
</dbReference>
<keyword evidence="2" id="KW-1185">Reference proteome</keyword>
<dbReference type="Proteomes" id="UP000321479">
    <property type="component" value="Chromosome"/>
</dbReference>
<dbReference type="KEGG" id="mgin:FRZ54_09030"/>
<dbReference type="OrthoDB" id="9805307at2"/>
<sequence>MNEIFFLVEDALEGGYTARAIGESIFTEGNTLDELKTNIREAVQCHFDEPNIPKVIRLHFVKEEIITV</sequence>
<accession>A0A5B8UUX8</accession>
<organism evidence="1 2">
    <name type="scientific">Mucilaginibacter ginsenosidivorans</name>
    <dbReference type="NCBI Taxonomy" id="398053"/>
    <lineage>
        <taxon>Bacteria</taxon>
        <taxon>Pseudomonadati</taxon>
        <taxon>Bacteroidota</taxon>
        <taxon>Sphingobacteriia</taxon>
        <taxon>Sphingobacteriales</taxon>
        <taxon>Sphingobacteriaceae</taxon>
        <taxon>Mucilaginibacter</taxon>
    </lineage>
</organism>
<evidence type="ECO:0000313" key="1">
    <source>
        <dbReference type="EMBL" id="QEC62722.1"/>
    </source>
</evidence>
<dbReference type="Gene3D" id="3.30.160.250">
    <property type="match status" value="1"/>
</dbReference>
<dbReference type="RefSeq" id="WP_147031299.1">
    <property type="nucleotide sequence ID" value="NZ_CP042436.1"/>
</dbReference>
<proteinExistence type="predicted"/>
<name>A0A5B8UUX8_9SPHI</name>
<protein>
    <submittedName>
        <fullName evidence="1">2-oxoisovalerate dehydrogenase</fullName>
    </submittedName>
</protein>
<dbReference type="InterPro" id="IPR035069">
    <property type="entry name" value="TTHA1013/TTHA0281-like"/>
</dbReference>
<evidence type="ECO:0000313" key="2">
    <source>
        <dbReference type="Proteomes" id="UP000321479"/>
    </source>
</evidence>
<reference evidence="1 2" key="1">
    <citation type="journal article" date="2017" name="Curr. Microbiol.">
        <title>Mucilaginibacter ginsenosidivorans sp. nov., Isolated from Soil of Ginseng Field.</title>
        <authorList>
            <person name="Kim M.M."/>
            <person name="Siddiqi M.Z."/>
            <person name="Im W.T."/>
        </authorList>
    </citation>
    <scope>NUCLEOTIDE SEQUENCE [LARGE SCALE GENOMIC DNA]</scope>
    <source>
        <strain evidence="1 2">Gsoil 3017</strain>
    </source>
</reference>